<comment type="caution">
    <text evidence="1">The sequence shown here is derived from an EMBL/GenBank/DDBJ whole genome shotgun (WGS) entry which is preliminary data.</text>
</comment>
<dbReference type="AlphaFoldDB" id="A0A918P4L3"/>
<reference evidence="1" key="1">
    <citation type="journal article" date="2014" name="Int. J. Syst. Evol. Microbiol.">
        <title>Complete genome sequence of Corynebacterium casei LMG S-19264T (=DSM 44701T), isolated from a smear-ripened cheese.</title>
        <authorList>
            <consortium name="US DOE Joint Genome Institute (JGI-PGF)"/>
            <person name="Walter F."/>
            <person name="Albersmeier A."/>
            <person name="Kalinowski J."/>
            <person name="Ruckert C."/>
        </authorList>
    </citation>
    <scope>NUCLEOTIDE SEQUENCE</scope>
    <source>
        <strain evidence="1">KCTC 32182</strain>
    </source>
</reference>
<organism evidence="1 2">
    <name type="scientific">Paludibacterium paludis</name>
    <dbReference type="NCBI Taxonomy" id="1225769"/>
    <lineage>
        <taxon>Bacteria</taxon>
        <taxon>Pseudomonadati</taxon>
        <taxon>Pseudomonadota</taxon>
        <taxon>Betaproteobacteria</taxon>
        <taxon>Neisseriales</taxon>
        <taxon>Chromobacteriaceae</taxon>
        <taxon>Paludibacterium</taxon>
    </lineage>
</organism>
<evidence type="ECO:0000313" key="1">
    <source>
        <dbReference type="EMBL" id="GGY22643.1"/>
    </source>
</evidence>
<proteinExistence type="predicted"/>
<accession>A0A918P4L3</accession>
<dbReference type="Proteomes" id="UP000645257">
    <property type="component" value="Unassembled WGS sequence"/>
</dbReference>
<keyword evidence="2" id="KW-1185">Reference proteome</keyword>
<dbReference type="InterPro" id="IPR029068">
    <property type="entry name" value="Glyas_Bleomycin-R_OHBP_Dase"/>
</dbReference>
<name>A0A918P4L3_9NEIS</name>
<protein>
    <submittedName>
        <fullName evidence="1">Uncharacterized protein</fullName>
    </submittedName>
</protein>
<gene>
    <name evidence="1" type="ORF">GCM10011289_28140</name>
</gene>
<sequence>MFMRNGVTYEFHHLGIPTTEVRPGERYSAMFGMYTSDADSRLVRVQYHRYEPSSPLPELLRILPHPAFRVDDLERAVQGFTLLLGPYEPIDGFRVAVIDDGGHPVELIETSLPDDEVWGRAHAGQGILYAAPGKPE</sequence>
<reference evidence="1" key="2">
    <citation type="submission" date="2020-09" db="EMBL/GenBank/DDBJ databases">
        <authorList>
            <person name="Sun Q."/>
            <person name="Kim S."/>
        </authorList>
    </citation>
    <scope>NUCLEOTIDE SEQUENCE</scope>
    <source>
        <strain evidence="1">KCTC 32182</strain>
    </source>
</reference>
<dbReference type="SUPFAM" id="SSF54593">
    <property type="entry name" value="Glyoxalase/Bleomycin resistance protein/Dihydroxybiphenyl dioxygenase"/>
    <property type="match status" value="1"/>
</dbReference>
<evidence type="ECO:0000313" key="2">
    <source>
        <dbReference type="Proteomes" id="UP000645257"/>
    </source>
</evidence>
<dbReference type="EMBL" id="BMYX01000017">
    <property type="protein sequence ID" value="GGY22643.1"/>
    <property type="molecule type" value="Genomic_DNA"/>
</dbReference>